<accession>A0ABQ2ZIR4</accession>
<feature type="domain" description="DnaJ homologue subfamily C member 28 conserved" evidence="2">
    <location>
        <begin position="6"/>
        <end position="72"/>
    </location>
</feature>
<evidence type="ECO:0000259" key="2">
    <source>
        <dbReference type="Pfam" id="PF09350"/>
    </source>
</evidence>
<organism evidence="3 4">
    <name type="scientific">Streptomyces xanthochromogenes</name>
    <dbReference type="NCBI Taxonomy" id="67384"/>
    <lineage>
        <taxon>Bacteria</taxon>
        <taxon>Bacillati</taxon>
        <taxon>Actinomycetota</taxon>
        <taxon>Actinomycetes</taxon>
        <taxon>Kitasatosporales</taxon>
        <taxon>Streptomycetaceae</taxon>
        <taxon>Streptomyces</taxon>
    </lineage>
</organism>
<dbReference type="RefSeq" id="WP_308432584.1">
    <property type="nucleotide sequence ID" value="NZ_BMUU01000001.1"/>
</dbReference>
<dbReference type="EMBL" id="BMUU01000001">
    <property type="protein sequence ID" value="GGY16231.1"/>
    <property type="molecule type" value="Genomic_DNA"/>
</dbReference>
<feature type="region of interest" description="Disordered" evidence="1">
    <location>
        <begin position="126"/>
        <end position="176"/>
    </location>
</feature>
<comment type="caution">
    <text evidence="3">The sequence shown here is derived from an EMBL/GenBank/DDBJ whole genome shotgun (WGS) entry which is preliminary data.</text>
</comment>
<sequence length="176" mass="19440">MSFESWVDRQIREAEERGDFTRLAGIGEPLPDERVPYDEMWWMKRKMTQEGLSVVASGSLGLRKEAEDALAEAAAAPSERMVRAVLEPVNKKIAANLRIPPPGPPLGREEIDIDAFLREWRTARGRDDRGALPAEGEPASEPVSKGSWLRRLRTRPDGGSHKSAAPAGRPEGSKDC</sequence>
<reference evidence="4" key="1">
    <citation type="journal article" date="2019" name="Int. J. Syst. Evol. Microbiol.">
        <title>The Global Catalogue of Microorganisms (GCM) 10K type strain sequencing project: providing services to taxonomists for standard genome sequencing and annotation.</title>
        <authorList>
            <consortium name="The Broad Institute Genomics Platform"/>
            <consortium name="The Broad Institute Genome Sequencing Center for Infectious Disease"/>
            <person name="Wu L."/>
            <person name="Ma J."/>
        </authorList>
    </citation>
    <scope>NUCLEOTIDE SEQUENCE [LARGE SCALE GENOMIC DNA]</scope>
    <source>
        <strain evidence="4">JCM 4594</strain>
    </source>
</reference>
<evidence type="ECO:0000256" key="1">
    <source>
        <dbReference type="SAM" id="MobiDB-lite"/>
    </source>
</evidence>
<keyword evidence="4" id="KW-1185">Reference proteome</keyword>
<dbReference type="InterPro" id="IPR018961">
    <property type="entry name" value="DnaJ_homolog_subfam-C_membr-28"/>
</dbReference>
<dbReference type="GeneID" id="96288548"/>
<proteinExistence type="predicted"/>
<evidence type="ECO:0000313" key="3">
    <source>
        <dbReference type="EMBL" id="GGY16231.1"/>
    </source>
</evidence>
<dbReference type="Pfam" id="PF09350">
    <property type="entry name" value="DJC28_CD"/>
    <property type="match status" value="1"/>
</dbReference>
<dbReference type="Proteomes" id="UP000600946">
    <property type="component" value="Unassembled WGS sequence"/>
</dbReference>
<evidence type="ECO:0000313" key="4">
    <source>
        <dbReference type="Proteomes" id="UP000600946"/>
    </source>
</evidence>
<gene>
    <name evidence="3" type="ORF">GCM10010326_05230</name>
</gene>
<name>A0ABQ2ZIR4_9ACTN</name>
<protein>
    <recommendedName>
        <fullName evidence="2">DnaJ homologue subfamily C member 28 conserved domain-containing protein</fullName>
    </recommendedName>
</protein>